<organism evidence="1 2">
    <name type="scientific">Grifola frondosa</name>
    <name type="common">Maitake</name>
    <name type="synonym">Polyporus frondosus</name>
    <dbReference type="NCBI Taxonomy" id="5627"/>
    <lineage>
        <taxon>Eukaryota</taxon>
        <taxon>Fungi</taxon>
        <taxon>Dikarya</taxon>
        <taxon>Basidiomycota</taxon>
        <taxon>Agaricomycotina</taxon>
        <taxon>Agaricomycetes</taxon>
        <taxon>Polyporales</taxon>
        <taxon>Grifolaceae</taxon>
        <taxon>Grifola</taxon>
    </lineage>
</organism>
<keyword evidence="2" id="KW-1185">Reference proteome</keyword>
<reference evidence="1 2" key="1">
    <citation type="submission" date="2016-03" db="EMBL/GenBank/DDBJ databases">
        <title>Whole genome sequencing of Grifola frondosa 9006-11.</title>
        <authorList>
            <person name="Min B."/>
            <person name="Park H."/>
            <person name="Kim J.-G."/>
            <person name="Cho H."/>
            <person name="Oh Y.-L."/>
            <person name="Kong W.-S."/>
            <person name="Choi I.-G."/>
        </authorList>
    </citation>
    <scope>NUCLEOTIDE SEQUENCE [LARGE SCALE GENOMIC DNA]</scope>
    <source>
        <strain evidence="1 2">9006-11</strain>
    </source>
</reference>
<evidence type="ECO:0000313" key="1">
    <source>
        <dbReference type="EMBL" id="OBZ72239.1"/>
    </source>
</evidence>
<dbReference type="EMBL" id="LUGG01000009">
    <property type="protein sequence ID" value="OBZ72239.1"/>
    <property type="molecule type" value="Genomic_DNA"/>
</dbReference>
<name>A0A1C7M7A6_GRIFR</name>
<gene>
    <name evidence="1" type="ORF">A0H81_07441</name>
</gene>
<accession>A0A1C7M7A6</accession>
<comment type="caution">
    <text evidence="1">The sequence shown here is derived from an EMBL/GenBank/DDBJ whole genome shotgun (WGS) entry which is preliminary data.</text>
</comment>
<evidence type="ECO:0000313" key="2">
    <source>
        <dbReference type="Proteomes" id="UP000092993"/>
    </source>
</evidence>
<protein>
    <submittedName>
        <fullName evidence="1">Uncharacterized protein</fullName>
    </submittedName>
</protein>
<dbReference type="Proteomes" id="UP000092993">
    <property type="component" value="Unassembled WGS sequence"/>
</dbReference>
<proteinExistence type="predicted"/>
<sequence length="72" mass="8225">MHTFLTLDSRHPYAYPRLEECYWPEALANATDAQQAFQVLDRASEGLRLVSESVCKVMKLDGFDDDIEGGRF</sequence>
<dbReference type="AlphaFoldDB" id="A0A1C7M7A6"/>